<dbReference type="EMBL" id="BK015052">
    <property type="protein sequence ID" value="DAD89025.1"/>
    <property type="molecule type" value="Genomic_DNA"/>
</dbReference>
<protein>
    <submittedName>
        <fullName evidence="1">Tail assembly chaperone protein</fullName>
    </submittedName>
</protein>
<proteinExistence type="predicted"/>
<name>A0A8S5N339_9CAUD</name>
<accession>A0A8S5N339</accession>
<organism evidence="1">
    <name type="scientific">Siphoviridae sp. ctv0N24</name>
    <dbReference type="NCBI Taxonomy" id="2826509"/>
    <lineage>
        <taxon>Viruses</taxon>
        <taxon>Duplodnaviria</taxon>
        <taxon>Heunggongvirae</taxon>
        <taxon>Uroviricota</taxon>
        <taxon>Caudoviricetes</taxon>
    </lineage>
</organism>
<sequence length="161" mass="17701">MYKVLKIGGKDYKLEYGIEASLFDDCVKSVMNMLVSTSGGTDRSLKEMVSGMSSIPNTALNAFYAGLLQYHGNHSDGDGAVPDLETAKKLAAQYMAEHKDDEQGNFYGLFSMCIEQMEEDGFFKLTGLETFMDNMNAAMDSVKAKKAPKKPTDHLKKATAK</sequence>
<reference evidence="1" key="1">
    <citation type="journal article" date="2021" name="Proc. Natl. Acad. Sci. U.S.A.">
        <title>A Catalog of Tens of Thousands of Viruses from Human Metagenomes Reveals Hidden Associations with Chronic Diseases.</title>
        <authorList>
            <person name="Tisza M.J."/>
            <person name="Buck C.B."/>
        </authorList>
    </citation>
    <scope>NUCLEOTIDE SEQUENCE</scope>
    <source>
        <strain evidence="1">Ctv0N24</strain>
    </source>
</reference>
<evidence type="ECO:0000313" key="1">
    <source>
        <dbReference type="EMBL" id="DAD89025.1"/>
    </source>
</evidence>